<gene>
    <name evidence="2" type="ORF">L873DRAFT_1035306</name>
</gene>
<keyword evidence="3" id="KW-1185">Reference proteome</keyword>
<dbReference type="EMBL" id="ML120395">
    <property type="protein sequence ID" value="RPA98551.1"/>
    <property type="molecule type" value="Genomic_DNA"/>
</dbReference>
<evidence type="ECO:0000313" key="2">
    <source>
        <dbReference type="EMBL" id="RPA98551.1"/>
    </source>
</evidence>
<reference evidence="2 3" key="1">
    <citation type="journal article" date="2018" name="Nat. Ecol. Evol.">
        <title>Pezizomycetes genomes reveal the molecular basis of ectomycorrhizal truffle lifestyle.</title>
        <authorList>
            <person name="Murat C."/>
            <person name="Payen T."/>
            <person name="Noel B."/>
            <person name="Kuo A."/>
            <person name="Morin E."/>
            <person name="Chen J."/>
            <person name="Kohler A."/>
            <person name="Krizsan K."/>
            <person name="Balestrini R."/>
            <person name="Da Silva C."/>
            <person name="Montanini B."/>
            <person name="Hainaut M."/>
            <person name="Levati E."/>
            <person name="Barry K.W."/>
            <person name="Belfiori B."/>
            <person name="Cichocki N."/>
            <person name="Clum A."/>
            <person name="Dockter R.B."/>
            <person name="Fauchery L."/>
            <person name="Guy J."/>
            <person name="Iotti M."/>
            <person name="Le Tacon F."/>
            <person name="Lindquist E.A."/>
            <person name="Lipzen A."/>
            <person name="Malagnac F."/>
            <person name="Mello A."/>
            <person name="Molinier V."/>
            <person name="Miyauchi S."/>
            <person name="Poulain J."/>
            <person name="Riccioni C."/>
            <person name="Rubini A."/>
            <person name="Sitrit Y."/>
            <person name="Splivallo R."/>
            <person name="Traeger S."/>
            <person name="Wang M."/>
            <person name="Zifcakova L."/>
            <person name="Wipf D."/>
            <person name="Zambonelli A."/>
            <person name="Paolocci F."/>
            <person name="Nowrousian M."/>
            <person name="Ottonello S."/>
            <person name="Baldrian P."/>
            <person name="Spatafora J.W."/>
            <person name="Henrissat B."/>
            <person name="Nagy L.G."/>
            <person name="Aury J.M."/>
            <person name="Wincker P."/>
            <person name="Grigoriev I.V."/>
            <person name="Bonfante P."/>
            <person name="Martin F.M."/>
        </authorList>
    </citation>
    <scope>NUCLEOTIDE SEQUENCE [LARGE SCALE GENOMIC DNA]</scope>
    <source>
        <strain evidence="2 3">120613-1</strain>
    </source>
</reference>
<accession>A0A3N4JP41</accession>
<organism evidence="2 3">
    <name type="scientific">Choiromyces venosus 120613-1</name>
    <dbReference type="NCBI Taxonomy" id="1336337"/>
    <lineage>
        <taxon>Eukaryota</taxon>
        <taxon>Fungi</taxon>
        <taxon>Dikarya</taxon>
        <taxon>Ascomycota</taxon>
        <taxon>Pezizomycotina</taxon>
        <taxon>Pezizomycetes</taxon>
        <taxon>Pezizales</taxon>
        <taxon>Tuberaceae</taxon>
        <taxon>Choiromyces</taxon>
    </lineage>
</organism>
<sequence length="78" mass="8774">MTVLFVPASQDSGNTSTRAENRHHKQISINETENVRQFSPLENLMTPEQTVLYSPKSKVCSWGRVASGNMLITPTWQP</sequence>
<evidence type="ECO:0000256" key="1">
    <source>
        <dbReference type="SAM" id="MobiDB-lite"/>
    </source>
</evidence>
<evidence type="ECO:0000313" key="3">
    <source>
        <dbReference type="Proteomes" id="UP000276215"/>
    </source>
</evidence>
<dbReference type="Proteomes" id="UP000276215">
    <property type="component" value="Unassembled WGS sequence"/>
</dbReference>
<dbReference type="AlphaFoldDB" id="A0A3N4JP41"/>
<protein>
    <submittedName>
        <fullName evidence="2">Uncharacterized protein</fullName>
    </submittedName>
</protein>
<feature type="compositionally biased region" description="Polar residues" evidence="1">
    <location>
        <begin position="9"/>
        <end position="18"/>
    </location>
</feature>
<proteinExistence type="predicted"/>
<name>A0A3N4JP41_9PEZI</name>
<feature type="region of interest" description="Disordered" evidence="1">
    <location>
        <begin position="1"/>
        <end position="24"/>
    </location>
</feature>